<keyword evidence="2" id="KW-0812">Transmembrane</keyword>
<organism evidence="3 4">
    <name type="scientific">Actinophytocola xinjiangensis</name>
    <dbReference type="NCBI Taxonomy" id="485602"/>
    <lineage>
        <taxon>Bacteria</taxon>
        <taxon>Bacillati</taxon>
        <taxon>Actinomycetota</taxon>
        <taxon>Actinomycetes</taxon>
        <taxon>Pseudonocardiales</taxon>
        <taxon>Pseudonocardiaceae</taxon>
    </lineage>
</organism>
<sequence length="92" mass="9974">MLSDWWNGVELWMTGLAFPLQFLIVMAVLMPLVLVVAWLIDRIVDHASAWFGPSPVEDRPLGATSPAVDPPATGSDETDDLADEQVPASTRG</sequence>
<evidence type="ECO:0000313" key="4">
    <source>
        <dbReference type="Proteomes" id="UP000185696"/>
    </source>
</evidence>
<feature type="transmembrane region" description="Helical" evidence="2">
    <location>
        <begin position="20"/>
        <end position="40"/>
    </location>
</feature>
<protein>
    <submittedName>
        <fullName evidence="3">Uncharacterized protein</fullName>
    </submittedName>
</protein>
<evidence type="ECO:0000256" key="2">
    <source>
        <dbReference type="SAM" id="Phobius"/>
    </source>
</evidence>
<keyword evidence="2" id="KW-1133">Transmembrane helix</keyword>
<dbReference type="EMBL" id="MSIF01000011">
    <property type="protein sequence ID" value="OLF08775.1"/>
    <property type="molecule type" value="Genomic_DNA"/>
</dbReference>
<gene>
    <name evidence="3" type="ORF">BLA60_22470</name>
</gene>
<evidence type="ECO:0000313" key="3">
    <source>
        <dbReference type="EMBL" id="OLF08775.1"/>
    </source>
</evidence>
<keyword evidence="4" id="KW-1185">Reference proteome</keyword>
<dbReference type="AlphaFoldDB" id="A0A7Z1AXU6"/>
<name>A0A7Z1AXU6_9PSEU</name>
<reference evidence="3 4" key="1">
    <citation type="submission" date="2016-12" db="EMBL/GenBank/DDBJ databases">
        <title>The draft genome sequence of Actinophytocola xinjiangensis.</title>
        <authorList>
            <person name="Wang W."/>
            <person name="Yuan L."/>
        </authorList>
    </citation>
    <scope>NUCLEOTIDE SEQUENCE [LARGE SCALE GENOMIC DNA]</scope>
    <source>
        <strain evidence="3 4">CGMCC 4.4663</strain>
    </source>
</reference>
<accession>A0A7Z1AXU6</accession>
<keyword evidence="2" id="KW-0472">Membrane</keyword>
<feature type="region of interest" description="Disordered" evidence="1">
    <location>
        <begin position="60"/>
        <end position="92"/>
    </location>
</feature>
<evidence type="ECO:0000256" key="1">
    <source>
        <dbReference type="SAM" id="MobiDB-lite"/>
    </source>
</evidence>
<comment type="caution">
    <text evidence="3">The sequence shown here is derived from an EMBL/GenBank/DDBJ whole genome shotgun (WGS) entry which is preliminary data.</text>
</comment>
<dbReference type="RefSeq" id="WP_075134931.1">
    <property type="nucleotide sequence ID" value="NZ_MSIF01000011.1"/>
</dbReference>
<proteinExistence type="predicted"/>
<dbReference type="Proteomes" id="UP000185696">
    <property type="component" value="Unassembled WGS sequence"/>
</dbReference>